<organism evidence="18 19">
    <name type="scientific">SAR86 cluster bacterium BACL1 MAG-120920-bin57</name>
    <dbReference type="NCBI Taxonomy" id="1655571"/>
    <lineage>
        <taxon>Bacteria</taxon>
        <taxon>Pseudomonadati</taxon>
        <taxon>Pseudomonadota</taxon>
        <taxon>Gammaproteobacteria</taxon>
        <taxon>SAR86 cluster</taxon>
    </lineage>
</organism>
<keyword evidence="4" id="KW-0812">Transmembrane</keyword>
<comment type="similarity">
    <text evidence="13">Belongs to the cholesterol 7-desaturase family.</text>
</comment>
<dbReference type="Gene3D" id="2.102.10.10">
    <property type="entry name" value="Rieske [2Fe-2S] iron-sulphur domain"/>
    <property type="match status" value="1"/>
</dbReference>
<evidence type="ECO:0000313" key="19">
    <source>
        <dbReference type="Proteomes" id="UP000050874"/>
    </source>
</evidence>
<accession>A0A0R2PP17</accession>
<reference evidence="19" key="1">
    <citation type="submission" date="2015-10" db="EMBL/GenBank/DDBJ databases">
        <title>Metagenome-Assembled Genomes uncover a global brackish microbiome.</title>
        <authorList>
            <person name="Hugerth L.W."/>
            <person name="Larsson J."/>
            <person name="Alneberg J."/>
            <person name="Lindh M.V."/>
            <person name="Legrand C."/>
            <person name="Pinhassi J."/>
            <person name="Andersson A."/>
        </authorList>
    </citation>
    <scope>NUCLEOTIDE SEQUENCE [LARGE SCALE GENOMIC DNA]</scope>
</reference>
<evidence type="ECO:0000256" key="4">
    <source>
        <dbReference type="ARBA" id="ARBA00022692"/>
    </source>
</evidence>
<evidence type="ECO:0000313" key="18">
    <source>
        <dbReference type="EMBL" id="KRO38736.1"/>
    </source>
</evidence>
<comment type="caution">
    <text evidence="18">The sequence shown here is derived from an EMBL/GenBank/DDBJ whole genome shotgun (WGS) entry which is preliminary data.</text>
</comment>
<dbReference type="GO" id="GO:0170056">
    <property type="term" value="F:cholesterol 7-desaturase [NAD(P)H] activity"/>
    <property type="evidence" value="ECO:0007669"/>
    <property type="project" value="UniProtKB-EC"/>
</dbReference>
<dbReference type="Gene3D" id="3.90.380.10">
    <property type="entry name" value="Naphthalene 1,2-dioxygenase Alpha Subunit, Chain A, domain 1"/>
    <property type="match status" value="1"/>
</dbReference>
<evidence type="ECO:0000256" key="5">
    <source>
        <dbReference type="ARBA" id="ARBA00022714"/>
    </source>
</evidence>
<dbReference type="InterPro" id="IPR045605">
    <property type="entry name" value="KshA-like_C"/>
</dbReference>
<comment type="catalytic activity">
    <reaction evidence="15">
        <text>cholesterol + NADH + O2 + H(+) = 7-dehydrocholesterol + NAD(+) + 2 H2O</text>
        <dbReference type="Rhea" id="RHEA:51644"/>
        <dbReference type="ChEBI" id="CHEBI:15377"/>
        <dbReference type="ChEBI" id="CHEBI:15378"/>
        <dbReference type="ChEBI" id="CHEBI:15379"/>
        <dbReference type="ChEBI" id="CHEBI:16113"/>
        <dbReference type="ChEBI" id="CHEBI:17759"/>
        <dbReference type="ChEBI" id="CHEBI:57540"/>
        <dbReference type="ChEBI" id="CHEBI:57945"/>
        <dbReference type="EC" id="1.14.19.21"/>
    </reaction>
    <physiologicalReaction direction="left-to-right" evidence="15">
        <dbReference type="Rhea" id="RHEA:51645"/>
    </physiologicalReaction>
</comment>
<evidence type="ECO:0000256" key="1">
    <source>
        <dbReference type="ARBA" id="ARBA00001962"/>
    </source>
</evidence>
<evidence type="ECO:0000256" key="14">
    <source>
        <dbReference type="ARBA" id="ARBA00026095"/>
    </source>
</evidence>
<dbReference type="SUPFAM" id="SSF55961">
    <property type="entry name" value="Bet v1-like"/>
    <property type="match status" value="1"/>
</dbReference>
<evidence type="ECO:0000256" key="6">
    <source>
        <dbReference type="ARBA" id="ARBA00022723"/>
    </source>
</evidence>
<evidence type="ECO:0000256" key="16">
    <source>
        <dbReference type="ARBA" id="ARBA00049548"/>
    </source>
</evidence>
<dbReference type="EC" id="1.14.19.21" evidence="14"/>
<proteinExistence type="inferred from homology"/>
<dbReference type="PROSITE" id="PS51296">
    <property type="entry name" value="RIESKE"/>
    <property type="match status" value="1"/>
</dbReference>
<feature type="domain" description="Rieske" evidence="17">
    <location>
        <begin position="15"/>
        <end position="121"/>
    </location>
</feature>
<comment type="pathway">
    <text evidence="12">Steroid hormone biosynthesis; dafachronic acid biosynthesis.</text>
</comment>
<dbReference type="GO" id="GO:0008203">
    <property type="term" value="P:cholesterol metabolic process"/>
    <property type="evidence" value="ECO:0007669"/>
    <property type="project" value="InterPro"/>
</dbReference>
<dbReference type="Pfam" id="PF19298">
    <property type="entry name" value="KshA_C"/>
    <property type="match status" value="1"/>
</dbReference>
<dbReference type="GO" id="GO:0005737">
    <property type="term" value="C:cytoplasm"/>
    <property type="evidence" value="ECO:0007669"/>
    <property type="project" value="TreeGrafter"/>
</dbReference>
<dbReference type="InterPro" id="IPR050584">
    <property type="entry name" value="Cholesterol_7-desaturase"/>
</dbReference>
<dbReference type="AlphaFoldDB" id="A0A0R2PP17"/>
<dbReference type="InterPro" id="IPR017941">
    <property type="entry name" value="Rieske_2Fe-2S"/>
</dbReference>
<name>A0A0R2PP17_9GAMM</name>
<evidence type="ECO:0000256" key="9">
    <source>
        <dbReference type="ARBA" id="ARBA00023004"/>
    </source>
</evidence>
<dbReference type="GO" id="GO:0016020">
    <property type="term" value="C:membrane"/>
    <property type="evidence" value="ECO:0007669"/>
    <property type="project" value="UniProtKB-SubCell"/>
</dbReference>
<dbReference type="GO" id="GO:0051537">
    <property type="term" value="F:2 iron, 2 sulfur cluster binding"/>
    <property type="evidence" value="ECO:0007669"/>
    <property type="project" value="UniProtKB-KW"/>
</dbReference>
<dbReference type="GO" id="GO:0046872">
    <property type="term" value="F:metal ion binding"/>
    <property type="evidence" value="ECO:0007669"/>
    <property type="project" value="UniProtKB-KW"/>
</dbReference>
<dbReference type="PANTHER" id="PTHR21266">
    <property type="entry name" value="IRON-SULFUR DOMAIN CONTAINING PROTEIN"/>
    <property type="match status" value="1"/>
</dbReference>
<keyword evidence="5" id="KW-0001">2Fe-2S</keyword>
<evidence type="ECO:0000256" key="12">
    <source>
        <dbReference type="ARBA" id="ARBA00025712"/>
    </source>
</evidence>
<evidence type="ECO:0000256" key="2">
    <source>
        <dbReference type="ARBA" id="ARBA00004370"/>
    </source>
</evidence>
<comment type="subcellular location">
    <subcellularLocation>
        <location evidence="2">Membrane</location>
    </subcellularLocation>
</comment>
<keyword evidence="11" id="KW-0472">Membrane</keyword>
<dbReference type="PANTHER" id="PTHR21266:SF32">
    <property type="entry name" value="CHOLESTEROL 7-DESATURASE NVD"/>
    <property type="match status" value="1"/>
</dbReference>
<evidence type="ECO:0000256" key="13">
    <source>
        <dbReference type="ARBA" id="ARBA00025729"/>
    </source>
</evidence>
<evidence type="ECO:0000256" key="10">
    <source>
        <dbReference type="ARBA" id="ARBA00023014"/>
    </source>
</evidence>
<sequence>MTDKKRYPMPLPFGWFVIDYSEDLKVGDVKAVRYFSQDQVLFRTESGVATMLDAYCPHLGAHLGHGGMVKDECIECPFHAWHWDTNGKVDSIPYAKNIPPKAKETKIFKYPTVEKNNLIYAWYHPEGLEPSYEVETYPEVLDPEWSDEFVRFEYSVKCHIQDMAENAVDAAHFKYVHGVVSYPDFEVSYDNQKRVSVQEANMETPRGTVEGKITAYSNGPGDNATKFEGICDTLLLGSTTPIEDEECIVRFSFLQKKVNGEAPKGGVGAAIIADIDKQVKEDIPIWEHKKFALKPVLCDMDGPIAQFRKQYATFYVNYNEAQRIAALHLD</sequence>
<comment type="pathway">
    <text evidence="3">Hormone biosynthesis.</text>
</comment>
<evidence type="ECO:0000256" key="8">
    <source>
        <dbReference type="ARBA" id="ARBA00023002"/>
    </source>
</evidence>
<dbReference type="Proteomes" id="UP000050874">
    <property type="component" value="Unassembled WGS sequence"/>
</dbReference>
<comment type="catalytic activity">
    <reaction evidence="16">
        <text>cholesterol + NADPH + O2 + H(+) = 7-dehydrocholesterol + NADP(+) + 2 H2O</text>
        <dbReference type="Rhea" id="RHEA:45024"/>
        <dbReference type="ChEBI" id="CHEBI:15377"/>
        <dbReference type="ChEBI" id="CHEBI:15378"/>
        <dbReference type="ChEBI" id="CHEBI:15379"/>
        <dbReference type="ChEBI" id="CHEBI:16113"/>
        <dbReference type="ChEBI" id="CHEBI:17759"/>
        <dbReference type="ChEBI" id="CHEBI:57783"/>
        <dbReference type="ChEBI" id="CHEBI:58349"/>
        <dbReference type="EC" id="1.14.19.21"/>
    </reaction>
    <physiologicalReaction direction="left-to-right" evidence="16">
        <dbReference type="Rhea" id="RHEA:45025"/>
    </physiologicalReaction>
</comment>
<dbReference type="EMBL" id="LIAV01000299">
    <property type="protein sequence ID" value="KRO38736.1"/>
    <property type="molecule type" value="Genomic_DNA"/>
</dbReference>
<gene>
    <name evidence="18" type="ORF">ABR63_01925</name>
</gene>
<keyword evidence="10" id="KW-0411">Iron-sulfur</keyword>
<keyword evidence="8" id="KW-0560">Oxidoreductase</keyword>
<comment type="cofactor">
    <cofactor evidence="1">
        <name>Fe cation</name>
        <dbReference type="ChEBI" id="CHEBI:24875"/>
    </cofactor>
</comment>
<evidence type="ECO:0000259" key="17">
    <source>
        <dbReference type="PROSITE" id="PS51296"/>
    </source>
</evidence>
<keyword evidence="7" id="KW-1133">Transmembrane helix</keyword>
<evidence type="ECO:0000256" key="15">
    <source>
        <dbReference type="ARBA" id="ARBA00047853"/>
    </source>
</evidence>
<protein>
    <recommendedName>
        <fullName evidence="14">cholesterol 7-desaturase</fullName>
        <ecNumber evidence="14">1.14.19.21</ecNumber>
    </recommendedName>
</protein>
<dbReference type="InterPro" id="IPR036922">
    <property type="entry name" value="Rieske_2Fe-2S_sf"/>
</dbReference>
<evidence type="ECO:0000256" key="11">
    <source>
        <dbReference type="ARBA" id="ARBA00023136"/>
    </source>
</evidence>
<evidence type="ECO:0000256" key="3">
    <source>
        <dbReference type="ARBA" id="ARBA00004972"/>
    </source>
</evidence>
<dbReference type="SUPFAM" id="SSF50022">
    <property type="entry name" value="ISP domain"/>
    <property type="match status" value="1"/>
</dbReference>
<keyword evidence="6" id="KW-0479">Metal-binding</keyword>
<dbReference type="Pfam" id="PF00355">
    <property type="entry name" value="Rieske"/>
    <property type="match status" value="1"/>
</dbReference>
<keyword evidence="9" id="KW-0408">Iron</keyword>
<evidence type="ECO:0000256" key="7">
    <source>
        <dbReference type="ARBA" id="ARBA00022989"/>
    </source>
</evidence>